<protein>
    <submittedName>
        <fullName evidence="1">Uncharacterized protein</fullName>
    </submittedName>
</protein>
<organism evidence="1 2">
    <name type="scientific">Profundicola chukchiensis</name>
    <dbReference type="NCBI Taxonomy" id="2961959"/>
    <lineage>
        <taxon>Bacteria</taxon>
        <taxon>Pseudomonadati</taxon>
        <taxon>Bacteroidota</taxon>
        <taxon>Flavobacteriia</taxon>
        <taxon>Flavobacteriales</taxon>
        <taxon>Weeksellaceae</taxon>
        <taxon>Profundicola</taxon>
    </lineage>
</organism>
<dbReference type="RefSeq" id="WP_304416135.1">
    <property type="nucleotide sequence ID" value="NZ_JANAIE010000002.1"/>
</dbReference>
<dbReference type="AlphaFoldDB" id="A0A9X4RXM9"/>
<comment type="caution">
    <text evidence="1">The sequence shown here is derived from an EMBL/GenBank/DDBJ whole genome shotgun (WGS) entry which is preliminary data.</text>
</comment>
<accession>A0A9X4RXM9</accession>
<evidence type="ECO:0000313" key="2">
    <source>
        <dbReference type="Proteomes" id="UP001152599"/>
    </source>
</evidence>
<dbReference type="EMBL" id="JANCMU010000006">
    <property type="protein sequence ID" value="MDG4946769.1"/>
    <property type="molecule type" value="Genomic_DNA"/>
</dbReference>
<keyword evidence="2" id="KW-1185">Reference proteome</keyword>
<reference evidence="1" key="1">
    <citation type="submission" date="2022-07" db="EMBL/GenBank/DDBJ databases">
        <title>Description and genome-wide analysis of Profundicola chukchiensis gen. nov., sp. nov., marine bacteria isolated from bottom sediments of the Chukchi Sea.</title>
        <authorList>
            <person name="Romanenko L."/>
            <person name="Otstavnykh N."/>
            <person name="Kurilenko V."/>
            <person name="Eremeev V."/>
            <person name="Velansky P."/>
            <person name="Mikhailov V."/>
            <person name="Isaeva M."/>
        </authorList>
    </citation>
    <scope>NUCLEOTIDE SEQUENCE</scope>
    <source>
        <strain evidence="1">KMM 9713</strain>
    </source>
</reference>
<gene>
    <name evidence="1" type="ORF">NMK71_10095</name>
</gene>
<sequence>MKKIQLIWEFRGPDAEKTAEHHAIHLNEYVDKQDYPLKQVGSEAINDSYAVATMVIMEKDMLEFRDSLKPQRAIYWEE</sequence>
<proteinExistence type="predicted"/>
<evidence type="ECO:0000313" key="1">
    <source>
        <dbReference type="EMBL" id="MDG4946769.1"/>
    </source>
</evidence>
<dbReference type="Proteomes" id="UP001152599">
    <property type="component" value="Unassembled WGS sequence"/>
</dbReference>
<name>A0A9X4RXM9_9FLAO</name>